<dbReference type="GO" id="GO:0016020">
    <property type="term" value="C:membrane"/>
    <property type="evidence" value="ECO:0007669"/>
    <property type="project" value="UniProtKB-SubCell"/>
</dbReference>
<dbReference type="PIRSF" id="PIRSF000848">
    <property type="entry name" value="CDP_diag_ino_3_P"/>
    <property type="match status" value="1"/>
</dbReference>
<dbReference type="InterPro" id="IPR043130">
    <property type="entry name" value="CDP-OH_PTrfase_TM_dom"/>
</dbReference>
<dbReference type="GO" id="GO:0006661">
    <property type="term" value="P:phosphatidylinositol biosynthetic process"/>
    <property type="evidence" value="ECO:0007669"/>
    <property type="project" value="TreeGrafter"/>
</dbReference>
<evidence type="ECO:0000256" key="11">
    <source>
        <dbReference type="ARBA" id="ARBA00022989"/>
    </source>
</evidence>
<dbReference type="PANTHER" id="PTHR15362:SF4">
    <property type="entry name" value="CDP-DIACYLGLYCEROL--INOSITOL 3-PHOSPHATIDYLTRANSFERASE"/>
    <property type="match status" value="1"/>
</dbReference>
<keyword evidence="13 16" id="KW-0472">Membrane</keyword>
<evidence type="ECO:0000256" key="13">
    <source>
        <dbReference type="ARBA" id="ARBA00023136"/>
    </source>
</evidence>
<evidence type="ECO:0000256" key="8">
    <source>
        <dbReference type="ARBA" id="ARBA00022692"/>
    </source>
</evidence>
<feature type="transmembrane region" description="Helical" evidence="18">
    <location>
        <begin position="29"/>
        <end position="51"/>
    </location>
</feature>
<keyword evidence="9" id="KW-0479">Metal-binding</keyword>
<dbReference type="EC" id="2.7.8.11" evidence="5 16"/>
<evidence type="ECO:0000256" key="10">
    <source>
        <dbReference type="ARBA" id="ARBA00022842"/>
    </source>
</evidence>
<dbReference type="VEuPathDB" id="FungiDB:Malapachy_3143"/>
<comment type="cofactor">
    <cofactor evidence="1">
        <name>Mn(2+)</name>
        <dbReference type="ChEBI" id="CHEBI:29035"/>
    </cofactor>
</comment>
<reference evidence="19 20" key="1">
    <citation type="submission" date="2015-07" db="EMBL/GenBank/DDBJ databases">
        <title>Draft Genome Sequence of Malassezia furfur CBS1878 and Malassezia pachydermatis CBS1879.</title>
        <authorList>
            <person name="Triana S."/>
            <person name="Ohm R."/>
            <person name="Gonzalez A."/>
            <person name="DeCock H."/>
            <person name="Restrepo S."/>
            <person name="Celis A."/>
        </authorList>
    </citation>
    <scope>NUCLEOTIDE SEQUENCE [LARGE SCALE GENOMIC DNA]</scope>
    <source>
        <strain evidence="19 20">CBS 1879</strain>
    </source>
</reference>
<evidence type="ECO:0000256" key="12">
    <source>
        <dbReference type="ARBA" id="ARBA00023098"/>
    </source>
</evidence>
<comment type="cofactor">
    <cofactor evidence="2">
        <name>Mg(2+)</name>
        <dbReference type="ChEBI" id="CHEBI:18420"/>
    </cofactor>
</comment>
<keyword evidence="7 16" id="KW-0808">Transferase</keyword>
<evidence type="ECO:0000256" key="18">
    <source>
        <dbReference type="SAM" id="Phobius"/>
    </source>
</evidence>
<evidence type="ECO:0000313" key="20">
    <source>
        <dbReference type="Proteomes" id="UP000037751"/>
    </source>
</evidence>
<evidence type="ECO:0000256" key="9">
    <source>
        <dbReference type="ARBA" id="ARBA00022723"/>
    </source>
</evidence>
<dbReference type="Gene3D" id="1.20.120.1760">
    <property type="match status" value="1"/>
</dbReference>
<dbReference type="PANTHER" id="PTHR15362">
    <property type="entry name" value="PHOSPHATIDYLINOSITOL SYNTHASE"/>
    <property type="match status" value="1"/>
</dbReference>
<dbReference type="STRING" id="77020.A0A0M8MYH4"/>
<dbReference type="InterPro" id="IPR048254">
    <property type="entry name" value="CDP_ALCOHOL_P_TRANSF_CS"/>
</dbReference>
<feature type="transmembrane region" description="Helical" evidence="18">
    <location>
        <begin position="58"/>
        <end position="77"/>
    </location>
</feature>
<evidence type="ECO:0000256" key="14">
    <source>
        <dbReference type="ARBA" id="ARBA00023209"/>
    </source>
</evidence>
<keyword evidence="8 18" id="KW-0812">Transmembrane</keyword>
<keyword evidence="12 16" id="KW-0443">Lipid metabolism</keyword>
<evidence type="ECO:0000256" key="6">
    <source>
        <dbReference type="ARBA" id="ARBA00022516"/>
    </source>
</evidence>
<keyword evidence="14 16" id="KW-0594">Phospholipid biosynthesis</keyword>
<evidence type="ECO:0000256" key="5">
    <source>
        <dbReference type="ARBA" id="ARBA00013212"/>
    </source>
</evidence>
<gene>
    <name evidence="19" type="ORF">Malapachy_3143</name>
</gene>
<comment type="similarity">
    <text evidence="4 16 17">Belongs to the CDP-alcohol phosphatidyltransferase class-I family.</text>
</comment>
<dbReference type="Pfam" id="PF01066">
    <property type="entry name" value="CDP-OH_P_transf"/>
    <property type="match status" value="1"/>
</dbReference>
<organism evidence="19 20">
    <name type="scientific">Malassezia pachydermatis</name>
    <dbReference type="NCBI Taxonomy" id="77020"/>
    <lineage>
        <taxon>Eukaryota</taxon>
        <taxon>Fungi</taxon>
        <taxon>Dikarya</taxon>
        <taxon>Basidiomycota</taxon>
        <taxon>Ustilaginomycotina</taxon>
        <taxon>Malasseziomycetes</taxon>
        <taxon>Malasseziales</taxon>
        <taxon>Malasseziaceae</taxon>
        <taxon>Malassezia</taxon>
    </lineage>
</organism>
<evidence type="ECO:0000256" key="2">
    <source>
        <dbReference type="ARBA" id="ARBA00001946"/>
    </source>
</evidence>
<evidence type="ECO:0000313" key="19">
    <source>
        <dbReference type="EMBL" id="KOS16260.1"/>
    </source>
</evidence>
<dbReference type="GO" id="GO:0046872">
    <property type="term" value="F:metal ion binding"/>
    <property type="evidence" value="ECO:0007669"/>
    <property type="project" value="UniProtKB-KW"/>
</dbReference>
<sequence>MAASKRKQSGSRVTKKAQEQAALSHGENVFLFVPNLIGYTRVILAAISLYYMRDNPRICTVLYCISCLLDAFDGMFARMLNQSTKFGAVLDMVTDRCTTACLLCFLTAAYPEYTILFQALVTLDFSSHYIHMYSTMVSGSSSHKKVDSKQSRILNLYYTNTRVLFIFCAANELFFVCLYLMAFYTRPLGVDIVPFLPRAVLDLISQDKSSLMFHLVFETIPALTWPQIVGALTFPICAGKQIINVVQFWKAAKTLADSDLAERRKNRL</sequence>
<evidence type="ECO:0000256" key="4">
    <source>
        <dbReference type="ARBA" id="ARBA00010441"/>
    </source>
</evidence>
<keyword evidence="11 18" id="KW-1133">Transmembrane helix</keyword>
<keyword evidence="10" id="KW-0460">Magnesium</keyword>
<keyword evidence="20" id="KW-1185">Reference proteome</keyword>
<dbReference type="InterPro" id="IPR014387">
    <property type="entry name" value="CDP_diag_ino_3_P_euk"/>
</dbReference>
<feature type="transmembrane region" description="Helical" evidence="18">
    <location>
        <begin position="163"/>
        <end position="184"/>
    </location>
</feature>
<dbReference type="RefSeq" id="XP_017993892.1">
    <property type="nucleotide sequence ID" value="XM_018137621.1"/>
</dbReference>
<evidence type="ECO:0000256" key="3">
    <source>
        <dbReference type="ARBA" id="ARBA00004141"/>
    </source>
</evidence>
<accession>A0A0M8MYH4</accession>
<evidence type="ECO:0000256" key="17">
    <source>
        <dbReference type="RuleBase" id="RU003750"/>
    </source>
</evidence>
<dbReference type="OrthoDB" id="10251079at2759"/>
<dbReference type="InterPro" id="IPR000462">
    <property type="entry name" value="CDP-OH_P_trans"/>
</dbReference>
<protein>
    <recommendedName>
        <fullName evidence="5 16">CDP-diacylglycerol--inositol 3-phosphatidyltransferase</fullName>
        <ecNumber evidence="5 16">2.7.8.11</ecNumber>
    </recommendedName>
</protein>
<keyword evidence="15 16" id="KW-1208">Phospholipid metabolism</keyword>
<dbReference type="EMBL" id="LGAV01000001">
    <property type="protein sequence ID" value="KOS16260.1"/>
    <property type="molecule type" value="Genomic_DNA"/>
</dbReference>
<dbReference type="PROSITE" id="PS00379">
    <property type="entry name" value="CDP_ALCOHOL_P_TRANSF"/>
    <property type="match status" value="1"/>
</dbReference>
<dbReference type="FunFam" id="1.20.120.1760:FF:000011">
    <property type="entry name" value="Cdp-diacylglycerol-inositol 3-phosphatidyltransferase pis"/>
    <property type="match status" value="1"/>
</dbReference>
<comment type="catalytic activity">
    <reaction evidence="16">
        <text>a CDP-1,2-diacyl-sn-glycerol + myo-inositol = a 1,2-diacyl-sn-glycero-3-phospho-(1D-myo-inositol) + CMP + H(+)</text>
        <dbReference type="Rhea" id="RHEA:11580"/>
        <dbReference type="ChEBI" id="CHEBI:15378"/>
        <dbReference type="ChEBI" id="CHEBI:17268"/>
        <dbReference type="ChEBI" id="CHEBI:57880"/>
        <dbReference type="ChEBI" id="CHEBI:58332"/>
        <dbReference type="ChEBI" id="CHEBI:60377"/>
        <dbReference type="EC" id="2.7.8.11"/>
    </reaction>
</comment>
<comment type="subcellular location">
    <subcellularLocation>
        <location evidence="3">Membrane</location>
        <topology evidence="3">Multi-pass membrane protein</topology>
    </subcellularLocation>
</comment>
<evidence type="ECO:0000256" key="16">
    <source>
        <dbReference type="PIRNR" id="PIRNR000848"/>
    </source>
</evidence>
<dbReference type="AlphaFoldDB" id="A0A0M8MYH4"/>
<evidence type="ECO:0000256" key="1">
    <source>
        <dbReference type="ARBA" id="ARBA00001936"/>
    </source>
</evidence>
<dbReference type="Proteomes" id="UP000037751">
    <property type="component" value="Unassembled WGS sequence"/>
</dbReference>
<proteinExistence type="inferred from homology"/>
<dbReference type="GO" id="GO:0003881">
    <property type="term" value="F:CDP-diacylglycerol-inositol 3-phosphatidyltransferase activity"/>
    <property type="evidence" value="ECO:0007669"/>
    <property type="project" value="UniProtKB-UniRule"/>
</dbReference>
<evidence type="ECO:0000256" key="15">
    <source>
        <dbReference type="ARBA" id="ARBA00023264"/>
    </source>
</evidence>
<evidence type="ECO:0000256" key="7">
    <source>
        <dbReference type="ARBA" id="ARBA00022679"/>
    </source>
</evidence>
<dbReference type="GeneID" id="28729497"/>
<name>A0A0M8MYH4_9BASI</name>
<keyword evidence="6 16" id="KW-0444">Lipid biosynthesis</keyword>
<dbReference type="GO" id="GO:0005794">
    <property type="term" value="C:Golgi apparatus"/>
    <property type="evidence" value="ECO:0007669"/>
    <property type="project" value="TreeGrafter"/>
</dbReference>
<comment type="caution">
    <text evidence="19">The sequence shown here is derived from an EMBL/GenBank/DDBJ whole genome shotgun (WGS) entry which is preliminary data.</text>
</comment>